<dbReference type="InterPro" id="IPR000801">
    <property type="entry name" value="Esterase-like"/>
</dbReference>
<evidence type="ECO:0000313" key="8">
    <source>
        <dbReference type="EMBL" id="CAD8899196.1"/>
    </source>
</evidence>
<dbReference type="PANTHER" id="PTHR10061:SF0">
    <property type="entry name" value="S-FORMYLGLUTATHIONE HYDROLASE"/>
    <property type="match status" value="1"/>
</dbReference>
<dbReference type="GO" id="GO:0046294">
    <property type="term" value="P:formaldehyde catabolic process"/>
    <property type="evidence" value="ECO:0007669"/>
    <property type="project" value="InterPro"/>
</dbReference>
<gene>
    <name evidence="8" type="ORF">CHYS00102_LOCUS26412</name>
</gene>
<dbReference type="Gene3D" id="3.40.50.1820">
    <property type="entry name" value="alpha/beta hydrolase"/>
    <property type="match status" value="1"/>
</dbReference>
<comment type="catalytic activity">
    <reaction evidence="7">
        <text>S-formylglutathione + H2O = formate + glutathione + H(+)</text>
        <dbReference type="Rhea" id="RHEA:14961"/>
        <dbReference type="ChEBI" id="CHEBI:15377"/>
        <dbReference type="ChEBI" id="CHEBI:15378"/>
        <dbReference type="ChEBI" id="CHEBI:15740"/>
        <dbReference type="ChEBI" id="CHEBI:57688"/>
        <dbReference type="ChEBI" id="CHEBI:57925"/>
        <dbReference type="EC" id="3.1.2.12"/>
    </reaction>
</comment>
<evidence type="ECO:0000256" key="6">
    <source>
        <dbReference type="PIRSR" id="PIRSR614186-1"/>
    </source>
</evidence>
<comment type="function">
    <text evidence="7">Serine hydrolase involved in the detoxification of formaldehyde.</text>
</comment>
<keyword evidence="5 7" id="KW-0378">Hydrolase</keyword>
<comment type="similarity">
    <text evidence="1 7">Belongs to the esterase D family.</text>
</comment>
<feature type="active site" description="Charge relay system" evidence="6">
    <location>
        <position position="241"/>
    </location>
</feature>
<accession>A0A7S1BVG1</accession>
<organism evidence="8">
    <name type="scientific">Corethron hystrix</name>
    <dbReference type="NCBI Taxonomy" id="216773"/>
    <lineage>
        <taxon>Eukaryota</taxon>
        <taxon>Sar</taxon>
        <taxon>Stramenopiles</taxon>
        <taxon>Ochrophyta</taxon>
        <taxon>Bacillariophyta</taxon>
        <taxon>Coscinodiscophyceae</taxon>
        <taxon>Corethrophycidae</taxon>
        <taxon>Corethrales</taxon>
        <taxon>Corethraceae</taxon>
        <taxon>Corethron</taxon>
    </lineage>
</organism>
<feature type="active site" description="Charge relay system" evidence="6">
    <location>
        <position position="158"/>
    </location>
</feature>
<dbReference type="EMBL" id="HBFR01036214">
    <property type="protein sequence ID" value="CAD8899196.1"/>
    <property type="molecule type" value="Transcribed_RNA"/>
</dbReference>
<evidence type="ECO:0000256" key="5">
    <source>
        <dbReference type="ARBA" id="ARBA00022801"/>
    </source>
</evidence>
<reference evidence="8" key="1">
    <citation type="submission" date="2021-01" db="EMBL/GenBank/DDBJ databases">
        <authorList>
            <person name="Corre E."/>
            <person name="Pelletier E."/>
            <person name="Niang G."/>
            <person name="Scheremetjew M."/>
            <person name="Finn R."/>
            <person name="Kale V."/>
            <person name="Holt S."/>
            <person name="Cochrane G."/>
            <person name="Meng A."/>
            <person name="Brown T."/>
            <person name="Cohen L."/>
        </authorList>
    </citation>
    <scope>NUCLEOTIDE SEQUENCE</scope>
    <source>
        <strain evidence="8">308</strain>
    </source>
</reference>
<name>A0A7S1BVG1_9STRA</name>
<comment type="subcellular location">
    <subcellularLocation>
        <location evidence="7">Cytoplasm</location>
    </subcellularLocation>
</comment>
<evidence type="ECO:0000256" key="4">
    <source>
        <dbReference type="ARBA" id="ARBA00022487"/>
    </source>
</evidence>
<dbReference type="GO" id="GO:0005829">
    <property type="term" value="C:cytosol"/>
    <property type="evidence" value="ECO:0007669"/>
    <property type="project" value="TreeGrafter"/>
</dbReference>
<dbReference type="GO" id="GO:0052689">
    <property type="term" value="F:carboxylic ester hydrolase activity"/>
    <property type="evidence" value="ECO:0007669"/>
    <property type="project" value="UniProtKB-KW"/>
</dbReference>
<dbReference type="InterPro" id="IPR029058">
    <property type="entry name" value="AB_hydrolase_fold"/>
</dbReference>
<feature type="active site" description="Charge relay system" evidence="6">
    <location>
        <position position="274"/>
    </location>
</feature>
<dbReference type="SUPFAM" id="SSF53474">
    <property type="entry name" value="alpha/beta-Hydrolases"/>
    <property type="match status" value="1"/>
</dbReference>
<dbReference type="NCBIfam" id="TIGR02821">
    <property type="entry name" value="fghA_ester_D"/>
    <property type="match status" value="1"/>
</dbReference>
<proteinExistence type="inferred from homology"/>
<sequence length="302" mass="32742">MTVVKTLSKTAVTPNGGFLFRCSHASNVTKTEMTFAVFMPSPVSVLSEKIPSIFWLSGLTCNDTNFSTKAGPAAFPVADSHGIALIIPDTSPRGAGVLGEDDSYDLGTGAGFYVDASTTKWKTHYNMESYITSELPSVVSAAFPNIDTESVRSVMGHSMGGHGALSLAFKSLLHDDRKPYVSVSAFAPICNPTKCQWGEKAFMEYFGSVDDGRKHDSSCLIQNAGVVGHYDDILIDQGTSDQFLESQLKPEALVDAAKKSGQKVTLNMRKEFDHSYYFIAAFIADHVNFHAKRLLTNQTVKG</sequence>
<evidence type="ECO:0000256" key="3">
    <source>
        <dbReference type="ARBA" id="ARBA00016774"/>
    </source>
</evidence>
<dbReference type="AlphaFoldDB" id="A0A7S1BVG1"/>
<dbReference type="InterPro" id="IPR014186">
    <property type="entry name" value="S-formylglutathione_hydrol"/>
</dbReference>
<protein>
    <recommendedName>
        <fullName evidence="3 7">S-formylglutathione hydrolase</fullName>
        <ecNumber evidence="2 7">3.1.2.12</ecNumber>
    </recommendedName>
</protein>
<evidence type="ECO:0000256" key="2">
    <source>
        <dbReference type="ARBA" id="ARBA00012479"/>
    </source>
</evidence>
<dbReference type="PANTHER" id="PTHR10061">
    <property type="entry name" value="S-FORMYLGLUTATHIONE HYDROLASE"/>
    <property type="match status" value="1"/>
</dbReference>
<evidence type="ECO:0000256" key="1">
    <source>
        <dbReference type="ARBA" id="ARBA00005622"/>
    </source>
</evidence>
<keyword evidence="4 7" id="KW-0719">Serine esterase</keyword>
<dbReference type="Pfam" id="PF00756">
    <property type="entry name" value="Esterase"/>
    <property type="match status" value="1"/>
</dbReference>
<dbReference type="EC" id="3.1.2.12" evidence="2 7"/>
<keyword evidence="7" id="KW-0963">Cytoplasm</keyword>
<dbReference type="GO" id="GO:0018738">
    <property type="term" value="F:S-formylglutathione hydrolase activity"/>
    <property type="evidence" value="ECO:0007669"/>
    <property type="project" value="UniProtKB-EC"/>
</dbReference>
<evidence type="ECO:0000256" key="7">
    <source>
        <dbReference type="RuleBase" id="RU363068"/>
    </source>
</evidence>